<evidence type="ECO:0000256" key="12">
    <source>
        <dbReference type="ARBA" id="ARBA00023136"/>
    </source>
</evidence>
<keyword evidence="5 14" id="KW-0349">Heme</keyword>
<dbReference type="GO" id="GO:0016705">
    <property type="term" value="F:oxidoreductase activity, acting on paired donors, with incorporation or reduction of molecular oxygen"/>
    <property type="evidence" value="ECO:0007669"/>
    <property type="project" value="InterPro"/>
</dbReference>
<dbReference type="EMBL" id="OC868038">
    <property type="protein sequence ID" value="CAD7633829.1"/>
    <property type="molecule type" value="Genomic_DNA"/>
</dbReference>
<comment type="subcellular location">
    <subcellularLocation>
        <location evidence="3">Endoplasmic reticulum membrane</location>
        <topology evidence="3">Peripheral membrane protein</topology>
    </subcellularLocation>
    <subcellularLocation>
        <location evidence="2">Microsome membrane</location>
        <topology evidence="2">Peripheral membrane protein</topology>
    </subcellularLocation>
</comment>
<dbReference type="PRINTS" id="PR00385">
    <property type="entry name" value="P450"/>
</dbReference>
<dbReference type="InterPro" id="IPR036396">
    <property type="entry name" value="Cyt_P450_sf"/>
</dbReference>
<evidence type="ECO:0000256" key="6">
    <source>
        <dbReference type="ARBA" id="ARBA00022723"/>
    </source>
</evidence>
<keyword evidence="6 14" id="KW-0479">Metal-binding</keyword>
<dbReference type="Pfam" id="PF00067">
    <property type="entry name" value="p450"/>
    <property type="match status" value="1"/>
</dbReference>
<evidence type="ECO:0000256" key="14">
    <source>
        <dbReference type="PIRSR" id="PIRSR602401-1"/>
    </source>
</evidence>
<dbReference type="OrthoDB" id="6428965at2759"/>
<dbReference type="InterPro" id="IPR001128">
    <property type="entry name" value="Cyt_P450"/>
</dbReference>
<evidence type="ECO:0000256" key="9">
    <source>
        <dbReference type="ARBA" id="ARBA00023002"/>
    </source>
</evidence>
<proteinExistence type="inferred from homology"/>
<keyword evidence="12" id="KW-0472">Membrane</keyword>
<feature type="binding site" description="axial binding residue" evidence="14">
    <location>
        <position position="411"/>
    </location>
    <ligand>
        <name>heme</name>
        <dbReference type="ChEBI" id="CHEBI:30413"/>
    </ligand>
    <ligandPart>
        <name>Fe</name>
        <dbReference type="ChEBI" id="CHEBI:18248"/>
    </ligandPart>
</feature>
<dbReference type="PANTHER" id="PTHR24302">
    <property type="entry name" value="CYTOCHROME P450 FAMILY 3"/>
    <property type="match status" value="1"/>
</dbReference>
<evidence type="ECO:0000256" key="10">
    <source>
        <dbReference type="ARBA" id="ARBA00023004"/>
    </source>
</evidence>
<dbReference type="GO" id="GO:0008395">
    <property type="term" value="F:steroid hydroxylase activity"/>
    <property type="evidence" value="ECO:0007669"/>
    <property type="project" value="TreeGrafter"/>
</dbReference>
<evidence type="ECO:0000313" key="17">
    <source>
        <dbReference type="Proteomes" id="UP000759131"/>
    </source>
</evidence>
<evidence type="ECO:0000256" key="4">
    <source>
        <dbReference type="ARBA" id="ARBA00010617"/>
    </source>
</evidence>
<dbReference type="PRINTS" id="PR00463">
    <property type="entry name" value="EP450I"/>
</dbReference>
<reference evidence="16" key="1">
    <citation type="submission" date="2020-11" db="EMBL/GenBank/DDBJ databases">
        <authorList>
            <person name="Tran Van P."/>
        </authorList>
    </citation>
    <scope>NUCLEOTIDE SEQUENCE</scope>
</reference>
<evidence type="ECO:0000256" key="11">
    <source>
        <dbReference type="ARBA" id="ARBA00023033"/>
    </source>
</evidence>
<evidence type="ECO:0000256" key="1">
    <source>
        <dbReference type="ARBA" id="ARBA00001971"/>
    </source>
</evidence>
<keyword evidence="17" id="KW-1185">Reference proteome</keyword>
<evidence type="ECO:0000256" key="8">
    <source>
        <dbReference type="ARBA" id="ARBA00022848"/>
    </source>
</evidence>
<gene>
    <name evidence="16" type="ORF">OSB1V03_LOCUS14225</name>
</gene>
<sequence length="469" mass="53551">MEVFQKPLSEIEEQRFKEFGKIHGFYDFNIPVLTVGEPELIKQILVKDFQAFVNRRDLNMKSKFFNSWLLFVRDDHWRRLRATISPTFSSAKLKKMFPMIDDCVEAVVKKLGEYSQSGSDVDLKWLYGSYTMNVIAKCAFATDTNALEDRNNAFVKWAYKVVNVPLWRLVVHSVMPAFLRDLTGFTIATPESFQFFKDVAKHVLKERKANPNPNASNDFLQLLVDAERNDDSILDETNESVDEVMANRNALKVNSNASKKLNEDEVIANIVLFLVAGYETTASLLSFATYNLSLNPDSQQLLYEELKSCPELNYESVSKLPFLDAVICETLRLNNPVTRVEREAHEDYVLGDTGLTVKKGSIVAIPIHAIHHDSEYYPNPHQFKPQRFYGDNANSITPYTYLPFGGGPRNCIGMRFALVEAKLALANILMNFEFSKCAKTEIPLRYMNTRPGLLQAISVWANVRRRTHA</sequence>
<organism evidence="16">
    <name type="scientific">Medioppia subpectinata</name>
    <dbReference type="NCBI Taxonomy" id="1979941"/>
    <lineage>
        <taxon>Eukaryota</taxon>
        <taxon>Metazoa</taxon>
        <taxon>Ecdysozoa</taxon>
        <taxon>Arthropoda</taxon>
        <taxon>Chelicerata</taxon>
        <taxon>Arachnida</taxon>
        <taxon>Acari</taxon>
        <taxon>Acariformes</taxon>
        <taxon>Sarcoptiformes</taxon>
        <taxon>Oribatida</taxon>
        <taxon>Brachypylina</taxon>
        <taxon>Oppioidea</taxon>
        <taxon>Oppiidae</taxon>
        <taxon>Medioppia</taxon>
    </lineage>
</organism>
<comment type="cofactor">
    <cofactor evidence="1 14">
        <name>heme</name>
        <dbReference type="ChEBI" id="CHEBI:30413"/>
    </cofactor>
</comment>
<dbReference type="GO" id="GO:0005506">
    <property type="term" value="F:iron ion binding"/>
    <property type="evidence" value="ECO:0007669"/>
    <property type="project" value="InterPro"/>
</dbReference>
<dbReference type="Proteomes" id="UP000759131">
    <property type="component" value="Unassembled WGS sequence"/>
</dbReference>
<dbReference type="EMBL" id="CAJPIZ010013463">
    <property type="protein sequence ID" value="CAG2114259.1"/>
    <property type="molecule type" value="Genomic_DNA"/>
</dbReference>
<keyword evidence="11 15" id="KW-0503">Monooxygenase</keyword>
<dbReference type="CDD" id="cd11055">
    <property type="entry name" value="CYP3A-like"/>
    <property type="match status" value="1"/>
</dbReference>
<dbReference type="InterPro" id="IPR002401">
    <property type="entry name" value="Cyt_P450_E_grp-I"/>
</dbReference>
<name>A0A7R9L2U7_9ACAR</name>
<evidence type="ECO:0000256" key="15">
    <source>
        <dbReference type="RuleBase" id="RU000461"/>
    </source>
</evidence>
<evidence type="ECO:0000256" key="7">
    <source>
        <dbReference type="ARBA" id="ARBA00022824"/>
    </source>
</evidence>
<dbReference type="FunFam" id="1.10.630.10:FF:000042">
    <property type="entry name" value="Cytochrome P450"/>
    <property type="match status" value="1"/>
</dbReference>
<comment type="function">
    <text evidence="13">Cytochromes P450 are a group of heme-thiolate monooxygenases. They oxidize a variety of structurally unrelated compounds, including steroids, fatty acids, and xenobiotics.</text>
</comment>
<keyword evidence="10 14" id="KW-0408">Iron</keyword>
<dbReference type="InterPro" id="IPR050705">
    <property type="entry name" value="Cytochrome_P450_3A"/>
</dbReference>
<evidence type="ECO:0000256" key="13">
    <source>
        <dbReference type="ARBA" id="ARBA00043906"/>
    </source>
</evidence>
<dbReference type="GO" id="GO:0005789">
    <property type="term" value="C:endoplasmic reticulum membrane"/>
    <property type="evidence" value="ECO:0007669"/>
    <property type="project" value="UniProtKB-SubCell"/>
</dbReference>
<dbReference type="PROSITE" id="PS00086">
    <property type="entry name" value="CYTOCHROME_P450"/>
    <property type="match status" value="1"/>
</dbReference>
<evidence type="ECO:0000313" key="16">
    <source>
        <dbReference type="EMBL" id="CAD7633829.1"/>
    </source>
</evidence>
<dbReference type="SUPFAM" id="SSF48264">
    <property type="entry name" value="Cytochrome P450"/>
    <property type="match status" value="1"/>
</dbReference>
<keyword evidence="9 15" id="KW-0560">Oxidoreductase</keyword>
<evidence type="ECO:0000256" key="5">
    <source>
        <dbReference type="ARBA" id="ARBA00022617"/>
    </source>
</evidence>
<evidence type="ECO:0008006" key="18">
    <source>
        <dbReference type="Google" id="ProtNLM"/>
    </source>
</evidence>
<comment type="similarity">
    <text evidence="4 15">Belongs to the cytochrome P450 family.</text>
</comment>
<keyword evidence="8" id="KW-0492">Microsome</keyword>
<dbReference type="Gene3D" id="1.10.630.10">
    <property type="entry name" value="Cytochrome P450"/>
    <property type="match status" value="1"/>
</dbReference>
<accession>A0A7R9L2U7</accession>
<dbReference type="PANTHER" id="PTHR24302:SF15">
    <property type="entry name" value="FATTY-ACID PEROXYGENASE"/>
    <property type="match status" value="1"/>
</dbReference>
<protein>
    <recommendedName>
        <fullName evidence="18">Cytochrome P450</fullName>
    </recommendedName>
</protein>
<evidence type="ECO:0000256" key="2">
    <source>
        <dbReference type="ARBA" id="ARBA00004174"/>
    </source>
</evidence>
<dbReference type="GO" id="GO:0020037">
    <property type="term" value="F:heme binding"/>
    <property type="evidence" value="ECO:0007669"/>
    <property type="project" value="InterPro"/>
</dbReference>
<keyword evidence="7" id="KW-0256">Endoplasmic reticulum</keyword>
<dbReference type="AlphaFoldDB" id="A0A7R9L2U7"/>
<evidence type="ECO:0000256" key="3">
    <source>
        <dbReference type="ARBA" id="ARBA00004406"/>
    </source>
</evidence>
<dbReference type="InterPro" id="IPR017972">
    <property type="entry name" value="Cyt_P450_CS"/>
</dbReference>